<name>M2M4V8_BAUPA</name>
<proteinExistence type="predicted"/>
<sequence length="201" mass="21757">MQPLQNFGADDRMRKRRRTAEWNGGQAQGSTDLYADASAVDETSYGGVVREYATAAGNADEMVEQQGQTDLALTASSAPHPMYSDAATYQQPYYTAQQTDPATYTAPWPPITYDARYNASVPTSENMPFFPLSTGVATEQVDDIGIAAQISAYPDPNASAEYLYVGPQSGALQQYASSSYMDDASMQLKIQSLSILDNLVS</sequence>
<dbReference type="RefSeq" id="XP_007681149.1">
    <property type="nucleotide sequence ID" value="XM_007682959.1"/>
</dbReference>
<protein>
    <submittedName>
        <fullName evidence="2">Uncharacterized protein</fullName>
    </submittedName>
</protein>
<keyword evidence="3" id="KW-1185">Reference proteome</keyword>
<dbReference type="EMBL" id="KB445563">
    <property type="protein sequence ID" value="EMC91641.1"/>
    <property type="molecule type" value="Genomic_DNA"/>
</dbReference>
<feature type="region of interest" description="Disordered" evidence="1">
    <location>
        <begin position="1"/>
        <end position="30"/>
    </location>
</feature>
<evidence type="ECO:0000313" key="2">
    <source>
        <dbReference type="EMBL" id="EMC91641.1"/>
    </source>
</evidence>
<dbReference type="AlphaFoldDB" id="M2M4V8"/>
<dbReference type="STRING" id="717646.M2M4V8"/>
<evidence type="ECO:0000313" key="3">
    <source>
        <dbReference type="Proteomes" id="UP000011761"/>
    </source>
</evidence>
<dbReference type="Proteomes" id="UP000011761">
    <property type="component" value="Unassembled WGS sequence"/>
</dbReference>
<gene>
    <name evidence="2" type="ORF">BAUCODRAFT_300222</name>
</gene>
<dbReference type="HOGENOM" id="CLU_1360185_0_0_1"/>
<reference evidence="2 3" key="1">
    <citation type="journal article" date="2012" name="PLoS Pathog.">
        <title>Diverse lifestyles and strategies of plant pathogenesis encoded in the genomes of eighteen Dothideomycetes fungi.</title>
        <authorList>
            <person name="Ohm R.A."/>
            <person name="Feau N."/>
            <person name="Henrissat B."/>
            <person name="Schoch C.L."/>
            <person name="Horwitz B.A."/>
            <person name="Barry K.W."/>
            <person name="Condon B.J."/>
            <person name="Copeland A.C."/>
            <person name="Dhillon B."/>
            <person name="Glaser F."/>
            <person name="Hesse C.N."/>
            <person name="Kosti I."/>
            <person name="LaButti K."/>
            <person name="Lindquist E.A."/>
            <person name="Lucas S."/>
            <person name="Salamov A.A."/>
            <person name="Bradshaw R.E."/>
            <person name="Ciuffetti L."/>
            <person name="Hamelin R.C."/>
            <person name="Kema G.H.J."/>
            <person name="Lawrence C."/>
            <person name="Scott J.A."/>
            <person name="Spatafora J.W."/>
            <person name="Turgeon B.G."/>
            <person name="de Wit P.J.G.M."/>
            <person name="Zhong S."/>
            <person name="Goodwin S.B."/>
            <person name="Grigoriev I.V."/>
        </authorList>
    </citation>
    <scope>NUCLEOTIDE SEQUENCE [LARGE SCALE GENOMIC DNA]</scope>
    <source>
        <strain evidence="2 3">UAMH 10762</strain>
    </source>
</reference>
<organism evidence="2 3">
    <name type="scientific">Baudoinia panamericana (strain UAMH 10762)</name>
    <name type="common">Angels' share fungus</name>
    <name type="synonym">Baudoinia compniacensis (strain UAMH 10762)</name>
    <dbReference type="NCBI Taxonomy" id="717646"/>
    <lineage>
        <taxon>Eukaryota</taxon>
        <taxon>Fungi</taxon>
        <taxon>Dikarya</taxon>
        <taxon>Ascomycota</taxon>
        <taxon>Pezizomycotina</taxon>
        <taxon>Dothideomycetes</taxon>
        <taxon>Dothideomycetidae</taxon>
        <taxon>Mycosphaerellales</taxon>
        <taxon>Teratosphaeriaceae</taxon>
        <taxon>Baudoinia</taxon>
    </lineage>
</organism>
<dbReference type="KEGG" id="bcom:BAUCODRAFT_300222"/>
<accession>M2M4V8</accession>
<dbReference type="GeneID" id="19111091"/>
<evidence type="ECO:0000256" key="1">
    <source>
        <dbReference type="SAM" id="MobiDB-lite"/>
    </source>
</evidence>